<dbReference type="AlphaFoldDB" id="A0A7Y1QI10"/>
<dbReference type="Proteomes" id="UP000535954">
    <property type="component" value="Unassembled WGS sequence"/>
</dbReference>
<proteinExistence type="predicted"/>
<feature type="compositionally biased region" description="Low complexity" evidence="1">
    <location>
        <begin position="96"/>
        <end position="105"/>
    </location>
</feature>
<evidence type="ECO:0000313" key="4">
    <source>
        <dbReference type="Proteomes" id="UP000535954"/>
    </source>
</evidence>
<protein>
    <submittedName>
        <fullName evidence="3">Uncharacterized protein</fullName>
    </submittedName>
</protein>
<dbReference type="GeneID" id="93385823"/>
<evidence type="ECO:0000313" key="2">
    <source>
        <dbReference type="EMBL" id="NNA75606.1"/>
    </source>
</evidence>
<feature type="region of interest" description="Disordered" evidence="1">
    <location>
        <begin position="49"/>
        <end position="121"/>
    </location>
</feature>
<reference evidence="4 5" key="1">
    <citation type="journal article" date="2020" name="Front. Microbiol.">
        <title>Genetic Organization of the aprX-lipA2 Operon Affects the Proteolytic Potential of Pseudomonas Species in Milk.</title>
        <authorList>
            <person name="Maier C."/>
            <person name="Huptas C."/>
            <person name="von Neubeck M."/>
            <person name="Scherer S."/>
            <person name="Wenning M."/>
            <person name="Lucking G."/>
        </authorList>
    </citation>
    <scope>NUCLEOTIDE SEQUENCE [LARGE SCALE GENOMIC DNA]</scope>
    <source>
        <strain evidence="3 5">WS 5404</strain>
        <strain evidence="2 4">WS 5405</strain>
    </source>
</reference>
<sequence>MGVINDGVAGAAADQGMIFYYPSESNRKTNASPIAQFYHEMAHAWNGANGTFLSGSSDPLPELPERPGPENSELQAIGLPTNAPPFDFDNDPSTPPTSTNPAPFTENALNLEMGKPPRTGY</sequence>
<evidence type="ECO:0000256" key="1">
    <source>
        <dbReference type="SAM" id="MobiDB-lite"/>
    </source>
</evidence>
<dbReference type="RefSeq" id="WP_144020139.1">
    <property type="nucleotide sequence ID" value="NZ_CM001513.1"/>
</dbReference>
<dbReference type="EMBL" id="JAAQYH010000012">
    <property type="protein sequence ID" value="NNA75606.1"/>
    <property type="molecule type" value="Genomic_DNA"/>
</dbReference>
<comment type="caution">
    <text evidence="3">The sequence shown here is derived from an EMBL/GenBank/DDBJ whole genome shotgun (WGS) entry which is preliminary data.</text>
</comment>
<dbReference type="EMBL" id="JAAQYI010000013">
    <property type="protein sequence ID" value="NNA81679.1"/>
    <property type="molecule type" value="Genomic_DNA"/>
</dbReference>
<organism evidence="3 5">
    <name type="scientific">Pseudomonas lactis</name>
    <dbReference type="NCBI Taxonomy" id="1615674"/>
    <lineage>
        <taxon>Bacteria</taxon>
        <taxon>Pseudomonadati</taxon>
        <taxon>Pseudomonadota</taxon>
        <taxon>Gammaproteobacteria</taxon>
        <taxon>Pseudomonadales</taxon>
        <taxon>Pseudomonadaceae</taxon>
        <taxon>Pseudomonas</taxon>
    </lineage>
</organism>
<evidence type="ECO:0000313" key="5">
    <source>
        <dbReference type="Proteomes" id="UP000586252"/>
    </source>
</evidence>
<gene>
    <name evidence="2" type="ORF">HBO13_23450</name>
    <name evidence="3" type="ORF">HBO30_23480</name>
</gene>
<accession>A0A7Y1QI10</accession>
<evidence type="ECO:0000313" key="3">
    <source>
        <dbReference type="EMBL" id="NNA81679.1"/>
    </source>
</evidence>
<name>A0A7Y1QI10_9PSED</name>
<dbReference type="InterPro" id="IPR028208">
    <property type="entry name" value="Effector_pro_NleD-like"/>
</dbReference>
<dbReference type="Pfam" id="PF14891">
    <property type="entry name" value="Peptidase_M91"/>
    <property type="match status" value="1"/>
</dbReference>
<dbReference type="Proteomes" id="UP000586252">
    <property type="component" value="Unassembled WGS sequence"/>
</dbReference>